<feature type="compositionally biased region" description="Polar residues" evidence="1">
    <location>
        <begin position="132"/>
        <end position="142"/>
    </location>
</feature>
<keyword evidence="3" id="KW-1185">Reference proteome</keyword>
<evidence type="ECO:0000313" key="2">
    <source>
        <dbReference type="EMBL" id="BDR55332.1"/>
    </source>
</evidence>
<dbReference type="RefSeq" id="WP_317642826.1">
    <property type="nucleotide sequence ID" value="NZ_AP026800.1"/>
</dbReference>
<name>A0ABN6SH38_9BIFI</name>
<sequence>MNEPKNEIAGACDATVEEPRARFAELDFEQHGFDEKELAAVLAKEESSLLAKLVEGRQYNSRLREKEGAHDFNQADIAGRMGAVSQAYVSQLENGLVSLVGKVTRYARAAGLVVHYEVSSALDGQSIPAHSAQYNVEPSPTATVPAVGSKKL</sequence>
<dbReference type="InterPro" id="IPR001387">
    <property type="entry name" value="Cro/C1-type_HTH"/>
</dbReference>
<gene>
    <name evidence="2" type="ORF">KIMH_14430</name>
</gene>
<feature type="region of interest" description="Disordered" evidence="1">
    <location>
        <begin position="132"/>
        <end position="152"/>
    </location>
</feature>
<dbReference type="EMBL" id="AP026800">
    <property type="protein sequence ID" value="BDR55332.1"/>
    <property type="molecule type" value="Genomic_DNA"/>
</dbReference>
<evidence type="ECO:0000313" key="3">
    <source>
        <dbReference type="Proteomes" id="UP001321748"/>
    </source>
</evidence>
<dbReference type="Proteomes" id="UP001321748">
    <property type="component" value="Chromosome"/>
</dbReference>
<dbReference type="InterPro" id="IPR010982">
    <property type="entry name" value="Lambda_DNA-bd_dom_sf"/>
</dbReference>
<organism evidence="2 3">
    <name type="scientific">Bombiscardovia apis</name>
    <dbReference type="NCBI Taxonomy" id="2932182"/>
    <lineage>
        <taxon>Bacteria</taxon>
        <taxon>Bacillati</taxon>
        <taxon>Actinomycetota</taxon>
        <taxon>Actinomycetes</taxon>
        <taxon>Bifidobacteriales</taxon>
        <taxon>Bifidobacteriaceae</taxon>
        <taxon>Bombiscardovia</taxon>
    </lineage>
</organism>
<dbReference type="Gene3D" id="1.10.260.40">
    <property type="entry name" value="lambda repressor-like DNA-binding domains"/>
    <property type="match status" value="1"/>
</dbReference>
<accession>A0ABN6SH38</accession>
<reference evidence="2 3" key="1">
    <citation type="journal article" date="2023" name="Microbiol. Spectr.">
        <title>Symbiosis of Carpenter Bees with Uncharacterized Lactic Acid Bacteria Showing NAD Auxotrophy.</title>
        <authorList>
            <person name="Kawasaki S."/>
            <person name="Ozawa K."/>
            <person name="Mori T."/>
            <person name="Yamamoto A."/>
            <person name="Ito M."/>
            <person name="Ohkuma M."/>
            <person name="Sakamoto M."/>
            <person name="Matsutani M."/>
        </authorList>
    </citation>
    <scope>NUCLEOTIDE SEQUENCE [LARGE SCALE GENOMIC DNA]</scope>
    <source>
        <strain evidence="2 3">KimH</strain>
    </source>
</reference>
<dbReference type="CDD" id="cd00093">
    <property type="entry name" value="HTH_XRE"/>
    <property type="match status" value="1"/>
</dbReference>
<protein>
    <submittedName>
        <fullName evidence="2">Uncharacterized protein</fullName>
    </submittedName>
</protein>
<evidence type="ECO:0000256" key="1">
    <source>
        <dbReference type="SAM" id="MobiDB-lite"/>
    </source>
</evidence>
<proteinExistence type="predicted"/>